<gene>
    <name evidence="2" type="ORF">KUF71_009330</name>
</gene>
<proteinExistence type="predicted"/>
<dbReference type="AlphaFoldDB" id="A0AAE1LHN8"/>
<reference evidence="2" key="2">
    <citation type="journal article" date="2023" name="BMC Genomics">
        <title>Pest status, molecular evolution, and epigenetic factors derived from the genome assembly of Frankliniella fusca, a thysanopteran phytovirus vector.</title>
        <authorList>
            <person name="Catto M.A."/>
            <person name="Labadie P.E."/>
            <person name="Jacobson A.L."/>
            <person name="Kennedy G.G."/>
            <person name="Srinivasan R."/>
            <person name="Hunt B.G."/>
        </authorList>
    </citation>
    <scope>NUCLEOTIDE SEQUENCE</scope>
    <source>
        <strain evidence="2">PL_HMW_Pooled</strain>
    </source>
</reference>
<comment type="caution">
    <text evidence="2">The sequence shown here is derived from an EMBL/GenBank/DDBJ whole genome shotgun (WGS) entry which is preliminary data.</text>
</comment>
<protein>
    <submittedName>
        <fullName evidence="2">tRNA-specific adenosine deaminase 1</fullName>
    </submittedName>
</protein>
<name>A0AAE1LHN8_9NEOP</name>
<evidence type="ECO:0000313" key="2">
    <source>
        <dbReference type="EMBL" id="KAK3920043.1"/>
    </source>
</evidence>
<dbReference type="Proteomes" id="UP001219518">
    <property type="component" value="Unassembled WGS sequence"/>
</dbReference>
<reference evidence="2" key="1">
    <citation type="submission" date="2021-07" db="EMBL/GenBank/DDBJ databases">
        <authorList>
            <person name="Catto M.A."/>
            <person name="Jacobson A."/>
            <person name="Kennedy G."/>
            <person name="Labadie P."/>
            <person name="Hunt B.G."/>
            <person name="Srinivasan R."/>
        </authorList>
    </citation>
    <scope>NUCLEOTIDE SEQUENCE</scope>
    <source>
        <strain evidence="2">PL_HMW_Pooled</strain>
        <tissue evidence="2">Head</tissue>
    </source>
</reference>
<accession>A0AAE1LHN8</accession>
<feature type="region of interest" description="Disordered" evidence="1">
    <location>
        <begin position="483"/>
        <end position="507"/>
    </location>
</feature>
<organism evidence="2 3">
    <name type="scientific">Frankliniella fusca</name>
    <dbReference type="NCBI Taxonomy" id="407009"/>
    <lineage>
        <taxon>Eukaryota</taxon>
        <taxon>Metazoa</taxon>
        <taxon>Ecdysozoa</taxon>
        <taxon>Arthropoda</taxon>
        <taxon>Hexapoda</taxon>
        <taxon>Insecta</taxon>
        <taxon>Pterygota</taxon>
        <taxon>Neoptera</taxon>
        <taxon>Paraneoptera</taxon>
        <taxon>Thysanoptera</taxon>
        <taxon>Terebrantia</taxon>
        <taxon>Thripoidea</taxon>
        <taxon>Thripidae</taxon>
        <taxon>Frankliniella</taxon>
    </lineage>
</organism>
<dbReference type="CDD" id="cd22744">
    <property type="entry name" value="OTU"/>
    <property type="match status" value="1"/>
</dbReference>
<keyword evidence="3" id="KW-1185">Reference proteome</keyword>
<evidence type="ECO:0000313" key="3">
    <source>
        <dbReference type="Proteomes" id="UP001219518"/>
    </source>
</evidence>
<sequence length="507" mass="58719">MESSEGSPTFKTGVQRVDEIQRAQEEFLQHLKDFWEKKEIAVSTSERWMFKDIPRKENGEKFSSWMDFEKWYTTPRPLHKTIRLMVVLQGIIRWESCYFGAVLPDFMIRDFGGDAYFTDPAKYYQYMNKESTFGAQLEIVNFALLFKRRVFIAHVPLVSQTEIEKTQHELLKELRVNWPSKVISLSSSENWMLKDIPRKPNGRKFMSWLNFKNWYNKPTPLHKRIRLMVVLQGILRWDSCYFGAVLPEFMMRDFDGDACITDPTKYYQYMNKENTFGGQLEIVNFALLFKRRVRIVNVNANTATETNILVSRDNHMWVALKFSGEGKDGTGGHYEPIIQLQDTAGLPLVVLRTEDQCTKTRYTPTEKDQQAKTLTVNSGRFCGTVLKDVPQQSTFYEAFSIAIGDEETLYREAASNVSILLGVLPRTPVKAKDLRPTNKDKNDEDSTVIPDIDMEIISDNESSLNEDNLDDFEDPNQLVQFPYKPDGGADLPVRIGNTRQPERRLPL</sequence>
<dbReference type="Gene3D" id="3.90.70.80">
    <property type="match status" value="1"/>
</dbReference>
<dbReference type="EMBL" id="JAHWGI010000987">
    <property type="protein sequence ID" value="KAK3920043.1"/>
    <property type="molecule type" value="Genomic_DNA"/>
</dbReference>
<evidence type="ECO:0000256" key="1">
    <source>
        <dbReference type="SAM" id="MobiDB-lite"/>
    </source>
</evidence>